<dbReference type="EMBL" id="SJPV01000009">
    <property type="protein sequence ID" value="TWU33920.1"/>
    <property type="molecule type" value="Genomic_DNA"/>
</dbReference>
<gene>
    <name evidence="1" type="ORF">Poly41_49200</name>
</gene>
<comment type="caution">
    <text evidence="1">The sequence shown here is derived from an EMBL/GenBank/DDBJ whole genome shotgun (WGS) entry which is preliminary data.</text>
</comment>
<evidence type="ECO:0000313" key="2">
    <source>
        <dbReference type="Proteomes" id="UP000319143"/>
    </source>
</evidence>
<proteinExistence type="predicted"/>
<accession>A0A5C6DAJ4</accession>
<organism evidence="1 2">
    <name type="scientific">Novipirellula artificiosorum</name>
    <dbReference type="NCBI Taxonomy" id="2528016"/>
    <lineage>
        <taxon>Bacteria</taxon>
        <taxon>Pseudomonadati</taxon>
        <taxon>Planctomycetota</taxon>
        <taxon>Planctomycetia</taxon>
        <taxon>Pirellulales</taxon>
        <taxon>Pirellulaceae</taxon>
        <taxon>Novipirellula</taxon>
    </lineage>
</organism>
<reference evidence="1 2" key="1">
    <citation type="submission" date="2019-02" db="EMBL/GenBank/DDBJ databases">
        <title>Deep-cultivation of Planctomycetes and their phenomic and genomic characterization uncovers novel biology.</title>
        <authorList>
            <person name="Wiegand S."/>
            <person name="Jogler M."/>
            <person name="Boedeker C."/>
            <person name="Pinto D."/>
            <person name="Vollmers J."/>
            <person name="Rivas-Marin E."/>
            <person name="Kohn T."/>
            <person name="Peeters S.H."/>
            <person name="Heuer A."/>
            <person name="Rast P."/>
            <person name="Oberbeckmann S."/>
            <person name="Bunk B."/>
            <person name="Jeske O."/>
            <person name="Meyerdierks A."/>
            <person name="Storesund J.E."/>
            <person name="Kallscheuer N."/>
            <person name="Luecker S."/>
            <person name="Lage O.M."/>
            <person name="Pohl T."/>
            <person name="Merkel B.J."/>
            <person name="Hornburger P."/>
            <person name="Mueller R.-W."/>
            <person name="Bruemmer F."/>
            <person name="Labrenz M."/>
            <person name="Spormann A.M."/>
            <person name="Op Den Camp H."/>
            <person name="Overmann J."/>
            <person name="Amann R."/>
            <person name="Jetten M.S.M."/>
            <person name="Mascher T."/>
            <person name="Medema M.H."/>
            <person name="Devos D.P."/>
            <person name="Kaster A.-K."/>
            <person name="Ovreas L."/>
            <person name="Rohde M."/>
            <person name="Galperin M.Y."/>
            <person name="Jogler C."/>
        </authorList>
    </citation>
    <scope>NUCLEOTIDE SEQUENCE [LARGE SCALE GENOMIC DNA]</scope>
    <source>
        <strain evidence="1 2">Poly41</strain>
    </source>
</reference>
<keyword evidence="2" id="KW-1185">Reference proteome</keyword>
<dbReference type="Proteomes" id="UP000319143">
    <property type="component" value="Unassembled WGS sequence"/>
</dbReference>
<protein>
    <submittedName>
        <fullName evidence="1">Uncharacterized protein</fullName>
    </submittedName>
</protein>
<sequence length="44" mass="4908">MISSGLRVFHLPWVKSGKSTASLKPSDAAVIRSEDAWQHWAIRS</sequence>
<name>A0A5C6DAJ4_9BACT</name>
<dbReference type="AlphaFoldDB" id="A0A5C6DAJ4"/>
<evidence type="ECO:0000313" key="1">
    <source>
        <dbReference type="EMBL" id="TWU33920.1"/>
    </source>
</evidence>